<dbReference type="Pfam" id="PF00389">
    <property type="entry name" value="2-Hacid_dh"/>
    <property type="match status" value="1"/>
</dbReference>
<comment type="caution">
    <text evidence="7">The sequence shown here is derived from an EMBL/GenBank/DDBJ whole genome shotgun (WGS) entry which is preliminary data.</text>
</comment>
<reference evidence="7" key="1">
    <citation type="journal article" date="2020" name="Stud. Mycol.">
        <title>101 Dothideomycetes genomes: a test case for predicting lifestyles and emergence of pathogens.</title>
        <authorList>
            <person name="Haridas S."/>
            <person name="Albert R."/>
            <person name="Binder M."/>
            <person name="Bloem J."/>
            <person name="Labutti K."/>
            <person name="Salamov A."/>
            <person name="Andreopoulos B."/>
            <person name="Baker S."/>
            <person name="Barry K."/>
            <person name="Bills G."/>
            <person name="Bluhm B."/>
            <person name="Cannon C."/>
            <person name="Castanera R."/>
            <person name="Culley D."/>
            <person name="Daum C."/>
            <person name="Ezra D."/>
            <person name="Gonzalez J."/>
            <person name="Henrissat B."/>
            <person name="Kuo A."/>
            <person name="Liang C."/>
            <person name="Lipzen A."/>
            <person name="Lutzoni F."/>
            <person name="Magnuson J."/>
            <person name="Mondo S."/>
            <person name="Nolan M."/>
            <person name="Ohm R."/>
            <person name="Pangilinan J."/>
            <person name="Park H.-J."/>
            <person name="Ramirez L."/>
            <person name="Alfaro M."/>
            <person name="Sun H."/>
            <person name="Tritt A."/>
            <person name="Yoshinaga Y."/>
            <person name="Zwiers L.-H."/>
            <person name="Turgeon B."/>
            <person name="Goodwin S."/>
            <person name="Spatafora J."/>
            <person name="Crous P."/>
            <person name="Grigoriev I."/>
        </authorList>
    </citation>
    <scope>NUCLEOTIDE SEQUENCE</scope>
    <source>
        <strain evidence="7">CBS 116435</strain>
    </source>
</reference>
<dbReference type="Pfam" id="PF02826">
    <property type="entry name" value="2-Hacid_dh_C"/>
    <property type="match status" value="1"/>
</dbReference>
<evidence type="ECO:0000256" key="1">
    <source>
        <dbReference type="ARBA" id="ARBA00005854"/>
    </source>
</evidence>
<evidence type="ECO:0000313" key="7">
    <source>
        <dbReference type="EMBL" id="KAF2719236.1"/>
    </source>
</evidence>
<dbReference type="PANTHER" id="PTHR43761:SF1">
    <property type="entry name" value="D-ISOMER SPECIFIC 2-HYDROXYACID DEHYDROGENASE CATALYTIC DOMAIN-CONTAINING PROTEIN-RELATED"/>
    <property type="match status" value="1"/>
</dbReference>
<feature type="domain" description="D-isomer specific 2-hydroxyacid dehydrogenase NAD-binding" evidence="6">
    <location>
        <begin position="107"/>
        <end position="259"/>
    </location>
</feature>
<gene>
    <name evidence="7" type="ORF">K431DRAFT_321900</name>
</gene>
<feature type="domain" description="D-isomer specific 2-hydroxyacid dehydrogenase catalytic" evidence="5">
    <location>
        <begin position="24"/>
        <end position="273"/>
    </location>
</feature>
<dbReference type="GO" id="GO:0016616">
    <property type="term" value="F:oxidoreductase activity, acting on the CH-OH group of donors, NAD or NADP as acceptor"/>
    <property type="evidence" value="ECO:0007669"/>
    <property type="project" value="InterPro"/>
</dbReference>
<proteinExistence type="inferred from homology"/>
<dbReference type="PANTHER" id="PTHR43761">
    <property type="entry name" value="D-ISOMER SPECIFIC 2-HYDROXYACID DEHYDROGENASE FAMILY PROTEIN (AFU_ORTHOLOGUE AFUA_1G13630)"/>
    <property type="match status" value="1"/>
</dbReference>
<accession>A0A9P4UNB5</accession>
<evidence type="ECO:0000256" key="2">
    <source>
        <dbReference type="ARBA" id="ARBA00023002"/>
    </source>
</evidence>
<evidence type="ECO:0000313" key="8">
    <source>
        <dbReference type="Proteomes" id="UP000799441"/>
    </source>
</evidence>
<dbReference type="Proteomes" id="UP000799441">
    <property type="component" value="Unassembled WGS sequence"/>
</dbReference>
<organism evidence="7 8">
    <name type="scientific">Polychaeton citri CBS 116435</name>
    <dbReference type="NCBI Taxonomy" id="1314669"/>
    <lineage>
        <taxon>Eukaryota</taxon>
        <taxon>Fungi</taxon>
        <taxon>Dikarya</taxon>
        <taxon>Ascomycota</taxon>
        <taxon>Pezizomycotina</taxon>
        <taxon>Dothideomycetes</taxon>
        <taxon>Dothideomycetidae</taxon>
        <taxon>Capnodiales</taxon>
        <taxon>Capnodiaceae</taxon>
        <taxon>Polychaeton</taxon>
    </lineage>
</organism>
<dbReference type="SUPFAM" id="SSF52283">
    <property type="entry name" value="Formate/glycerate dehydrogenase catalytic domain-like"/>
    <property type="match status" value="1"/>
</dbReference>
<dbReference type="InterPro" id="IPR006139">
    <property type="entry name" value="D-isomer_2_OHA_DH_cat_dom"/>
</dbReference>
<sequence length="305" mass="32904">MPAKHVIVAIDGWVKYPTFEGFDYDFRQYDRTSPDDLPGRIADATIVCTSATPVTREGILNAPNLKLVACNGTGTDFVDKVALQQMGAALCHVPAQNTDSVSEHAFALCYALRRHIMPLHQLTMEAQVWSAIRAPQAEIPRPPRTNAEETLVVVGYGALGKNVERIAKALGMRVLIAERKDATTCREGRTNFYEALKQGTVFIVVAPLDASTKNMVSDAELATMNPTAFIVNVGRGGIINEAALAKALKNGQLAGGELDPTIPNLVLSPHIAWYSSKTLKGTFAMMKANIEVRCPGQDLTLGVGT</sequence>
<dbReference type="InterPro" id="IPR050418">
    <property type="entry name" value="D-iso_2-hydroxyacid_DH_PdxB"/>
</dbReference>
<evidence type="ECO:0000259" key="5">
    <source>
        <dbReference type="Pfam" id="PF00389"/>
    </source>
</evidence>
<keyword evidence="8" id="KW-1185">Reference proteome</keyword>
<dbReference type="InterPro" id="IPR006140">
    <property type="entry name" value="D-isomer_DH_NAD-bd"/>
</dbReference>
<dbReference type="InterPro" id="IPR036291">
    <property type="entry name" value="NAD(P)-bd_dom_sf"/>
</dbReference>
<dbReference type="InterPro" id="IPR029753">
    <property type="entry name" value="D-isomer_DH_CS"/>
</dbReference>
<evidence type="ECO:0000256" key="3">
    <source>
        <dbReference type="ARBA" id="ARBA00023027"/>
    </source>
</evidence>
<name>A0A9P4UNB5_9PEZI</name>
<evidence type="ECO:0000256" key="4">
    <source>
        <dbReference type="RuleBase" id="RU003719"/>
    </source>
</evidence>
<dbReference type="AlphaFoldDB" id="A0A9P4UNB5"/>
<comment type="similarity">
    <text evidence="1 4">Belongs to the D-isomer specific 2-hydroxyacid dehydrogenase family.</text>
</comment>
<dbReference type="OrthoDB" id="298012at2759"/>
<keyword evidence="3" id="KW-0520">NAD</keyword>
<dbReference type="SUPFAM" id="SSF51735">
    <property type="entry name" value="NAD(P)-binding Rossmann-fold domains"/>
    <property type="match status" value="1"/>
</dbReference>
<dbReference type="GO" id="GO:0051287">
    <property type="term" value="F:NAD binding"/>
    <property type="evidence" value="ECO:0007669"/>
    <property type="project" value="InterPro"/>
</dbReference>
<dbReference type="EMBL" id="MU003814">
    <property type="protein sequence ID" value="KAF2719236.1"/>
    <property type="molecule type" value="Genomic_DNA"/>
</dbReference>
<keyword evidence="2 4" id="KW-0560">Oxidoreductase</keyword>
<dbReference type="Gene3D" id="3.40.50.720">
    <property type="entry name" value="NAD(P)-binding Rossmann-like Domain"/>
    <property type="match status" value="2"/>
</dbReference>
<dbReference type="PROSITE" id="PS00671">
    <property type="entry name" value="D_2_HYDROXYACID_DH_3"/>
    <property type="match status" value="1"/>
</dbReference>
<protein>
    <submittedName>
        <fullName evidence="7">NAD(P)-binding protein</fullName>
    </submittedName>
</protein>
<evidence type="ECO:0000259" key="6">
    <source>
        <dbReference type="Pfam" id="PF02826"/>
    </source>
</evidence>